<dbReference type="InterPro" id="IPR036563">
    <property type="entry name" value="MoaE_sf"/>
</dbReference>
<dbReference type="Gene3D" id="3.90.1170.40">
    <property type="entry name" value="Molybdopterin biosynthesis MoaE subunit"/>
    <property type="match status" value="1"/>
</dbReference>
<protein>
    <submittedName>
        <fullName evidence="1">Molybdopterin synthase catalytic subunit</fullName>
    </submittedName>
</protein>
<proteinExistence type="predicted"/>
<dbReference type="CDD" id="cd00756">
    <property type="entry name" value="MoaE"/>
    <property type="match status" value="1"/>
</dbReference>
<comment type="caution">
    <text evidence="1">The sequence shown here is derived from an EMBL/GenBank/DDBJ whole genome shotgun (WGS) entry which is preliminary data.</text>
</comment>
<dbReference type="SUPFAM" id="SSF54690">
    <property type="entry name" value="Molybdopterin synthase subunit MoaE"/>
    <property type="match status" value="1"/>
</dbReference>
<dbReference type="Proteomes" id="UP001206895">
    <property type="component" value="Unassembled WGS sequence"/>
</dbReference>
<evidence type="ECO:0000313" key="2">
    <source>
        <dbReference type="Proteomes" id="UP001206895"/>
    </source>
</evidence>
<evidence type="ECO:0000313" key="1">
    <source>
        <dbReference type="EMBL" id="MCP2178064.1"/>
    </source>
</evidence>
<dbReference type="Pfam" id="PF02391">
    <property type="entry name" value="MoaE"/>
    <property type="match status" value="1"/>
</dbReference>
<sequence length="186" mass="19326">MSNNSRGAESDGDVMIGQRAVVSASVLGEPLSGVDVTAHVASPGCGAVVTFSGTVRDHSYDHHGALIDGVTAIDYEVYERHAVDRMEQIAHAAAHRWTDVGGIAIVHRRGVVPTGEASVLVAVAAGHRAAAFHAAQFCIDVLKLAVPIWKRELHRGGGSWVETGAAIDDVAVAANAWRPVPVTAGA</sequence>
<reference evidence="1 2" key="1">
    <citation type="submission" date="2022-06" db="EMBL/GenBank/DDBJ databases">
        <title>Genomic Encyclopedia of Archaeal and Bacterial Type Strains, Phase II (KMG-II): from individual species to whole genera.</title>
        <authorList>
            <person name="Goeker M."/>
        </authorList>
    </citation>
    <scope>NUCLEOTIDE SEQUENCE [LARGE SCALE GENOMIC DNA]</scope>
    <source>
        <strain evidence="1 2">DSM 44693</strain>
    </source>
</reference>
<dbReference type="RefSeq" id="WP_253663025.1">
    <property type="nucleotide sequence ID" value="NZ_BAAAJQ010000003.1"/>
</dbReference>
<dbReference type="PANTHER" id="PTHR23404">
    <property type="entry name" value="MOLYBDOPTERIN SYNTHASE RELATED"/>
    <property type="match status" value="1"/>
</dbReference>
<accession>A0ABT1HJG8</accession>
<name>A0ABT1HJG8_9NOCA</name>
<gene>
    <name evidence="1" type="ORF">LX13_003905</name>
</gene>
<dbReference type="InterPro" id="IPR003448">
    <property type="entry name" value="Mopterin_biosynth_MoaE"/>
</dbReference>
<organism evidence="1 2">
    <name type="scientific">Williamsia maris</name>
    <dbReference type="NCBI Taxonomy" id="72806"/>
    <lineage>
        <taxon>Bacteria</taxon>
        <taxon>Bacillati</taxon>
        <taxon>Actinomycetota</taxon>
        <taxon>Actinomycetes</taxon>
        <taxon>Mycobacteriales</taxon>
        <taxon>Nocardiaceae</taxon>
        <taxon>Williamsia</taxon>
    </lineage>
</organism>
<keyword evidence="2" id="KW-1185">Reference proteome</keyword>
<dbReference type="EMBL" id="JAMTCJ010000004">
    <property type="protein sequence ID" value="MCP2178064.1"/>
    <property type="molecule type" value="Genomic_DNA"/>
</dbReference>